<sequence length="54" mass="6243">MSYKKEWTARSGAQLRYRKPSCQQRITSGHYCLSYTRKPMLGPSSQGHVRKSLP</sequence>
<gene>
    <name evidence="1" type="ORF">CERZMDRAFT_108520</name>
</gene>
<organism evidence="1 2">
    <name type="scientific">Cercospora zeae-maydis SCOH1-5</name>
    <dbReference type="NCBI Taxonomy" id="717836"/>
    <lineage>
        <taxon>Eukaryota</taxon>
        <taxon>Fungi</taxon>
        <taxon>Dikarya</taxon>
        <taxon>Ascomycota</taxon>
        <taxon>Pezizomycotina</taxon>
        <taxon>Dothideomycetes</taxon>
        <taxon>Dothideomycetidae</taxon>
        <taxon>Mycosphaerellales</taxon>
        <taxon>Mycosphaerellaceae</taxon>
        <taxon>Cercospora</taxon>
    </lineage>
</organism>
<protein>
    <submittedName>
        <fullName evidence="1">Uncharacterized protein</fullName>
    </submittedName>
</protein>
<name>A0A6A6FX09_9PEZI</name>
<dbReference type="EMBL" id="ML992662">
    <property type="protein sequence ID" value="KAF2217929.1"/>
    <property type="molecule type" value="Genomic_DNA"/>
</dbReference>
<evidence type="ECO:0000313" key="2">
    <source>
        <dbReference type="Proteomes" id="UP000799539"/>
    </source>
</evidence>
<accession>A0A6A6FX09</accession>
<dbReference type="AlphaFoldDB" id="A0A6A6FX09"/>
<dbReference type="Proteomes" id="UP000799539">
    <property type="component" value="Unassembled WGS sequence"/>
</dbReference>
<reference evidence="1" key="1">
    <citation type="journal article" date="2020" name="Stud. Mycol.">
        <title>101 Dothideomycetes genomes: a test case for predicting lifestyles and emergence of pathogens.</title>
        <authorList>
            <person name="Haridas S."/>
            <person name="Albert R."/>
            <person name="Binder M."/>
            <person name="Bloem J."/>
            <person name="Labutti K."/>
            <person name="Salamov A."/>
            <person name="Andreopoulos B."/>
            <person name="Baker S."/>
            <person name="Barry K."/>
            <person name="Bills G."/>
            <person name="Bluhm B."/>
            <person name="Cannon C."/>
            <person name="Castanera R."/>
            <person name="Culley D."/>
            <person name="Daum C."/>
            <person name="Ezra D."/>
            <person name="Gonzalez J."/>
            <person name="Henrissat B."/>
            <person name="Kuo A."/>
            <person name="Liang C."/>
            <person name="Lipzen A."/>
            <person name="Lutzoni F."/>
            <person name="Magnuson J."/>
            <person name="Mondo S."/>
            <person name="Nolan M."/>
            <person name="Ohm R."/>
            <person name="Pangilinan J."/>
            <person name="Park H.-J."/>
            <person name="Ramirez L."/>
            <person name="Alfaro M."/>
            <person name="Sun H."/>
            <person name="Tritt A."/>
            <person name="Yoshinaga Y."/>
            <person name="Zwiers L.-H."/>
            <person name="Turgeon B."/>
            <person name="Goodwin S."/>
            <person name="Spatafora J."/>
            <person name="Crous P."/>
            <person name="Grigoriev I."/>
        </authorList>
    </citation>
    <scope>NUCLEOTIDE SEQUENCE</scope>
    <source>
        <strain evidence="1">SCOH1-5</strain>
    </source>
</reference>
<proteinExistence type="predicted"/>
<evidence type="ECO:0000313" key="1">
    <source>
        <dbReference type="EMBL" id="KAF2217929.1"/>
    </source>
</evidence>
<keyword evidence="2" id="KW-1185">Reference proteome</keyword>